<name>A0A9P5P9N2_9AGAR</name>
<accession>A0A9P5P9N2</accession>
<gene>
    <name evidence="1" type="ORF">BDP27DRAFT_1371078</name>
</gene>
<organism evidence="1 2">
    <name type="scientific">Rhodocollybia butyracea</name>
    <dbReference type="NCBI Taxonomy" id="206335"/>
    <lineage>
        <taxon>Eukaryota</taxon>
        <taxon>Fungi</taxon>
        <taxon>Dikarya</taxon>
        <taxon>Basidiomycota</taxon>
        <taxon>Agaricomycotina</taxon>
        <taxon>Agaricomycetes</taxon>
        <taxon>Agaricomycetidae</taxon>
        <taxon>Agaricales</taxon>
        <taxon>Marasmiineae</taxon>
        <taxon>Omphalotaceae</taxon>
        <taxon>Rhodocollybia</taxon>
    </lineage>
</organism>
<dbReference type="AlphaFoldDB" id="A0A9P5P9N2"/>
<keyword evidence="2" id="KW-1185">Reference proteome</keyword>
<protein>
    <submittedName>
        <fullName evidence="1">Uncharacterized protein</fullName>
    </submittedName>
</protein>
<dbReference type="OrthoDB" id="2955859at2759"/>
<dbReference type="Proteomes" id="UP000772434">
    <property type="component" value="Unassembled WGS sequence"/>
</dbReference>
<reference evidence="1" key="1">
    <citation type="submission" date="2020-11" db="EMBL/GenBank/DDBJ databases">
        <authorList>
            <consortium name="DOE Joint Genome Institute"/>
            <person name="Ahrendt S."/>
            <person name="Riley R."/>
            <person name="Andreopoulos W."/>
            <person name="Labutti K."/>
            <person name="Pangilinan J."/>
            <person name="Ruiz-Duenas F.J."/>
            <person name="Barrasa J.M."/>
            <person name="Sanchez-Garcia M."/>
            <person name="Camarero S."/>
            <person name="Miyauchi S."/>
            <person name="Serrano A."/>
            <person name="Linde D."/>
            <person name="Babiker R."/>
            <person name="Drula E."/>
            <person name="Ayuso-Fernandez I."/>
            <person name="Pacheco R."/>
            <person name="Padilla G."/>
            <person name="Ferreira P."/>
            <person name="Barriuso J."/>
            <person name="Kellner H."/>
            <person name="Castanera R."/>
            <person name="Alfaro M."/>
            <person name="Ramirez L."/>
            <person name="Pisabarro A.G."/>
            <person name="Kuo A."/>
            <person name="Tritt A."/>
            <person name="Lipzen A."/>
            <person name="He G."/>
            <person name="Yan M."/>
            <person name="Ng V."/>
            <person name="Cullen D."/>
            <person name="Martin F."/>
            <person name="Rosso M.-N."/>
            <person name="Henrissat B."/>
            <person name="Hibbett D."/>
            <person name="Martinez A.T."/>
            <person name="Grigoriev I.V."/>
        </authorList>
    </citation>
    <scope>NUCLEOTIDE SEQUENCE</scope>
    <source>
        <strain evidence="1">AH 40177</strain>
    </source>
</reference>
<comment type="caution">
    <text evidence="1">The sequence shown here is derived from an EMBL/GenBank/DDBJ whole genome shotgun (WGS) entry which is preliminary data.</text>
</comment>
<dbReference type="EMBL" id="JADNRY010000275">
    <property type="protein sequence ID" value="KAF9059843.1"/>
    <property type="molecule type" value="Genomic_DNA"/>
</dbReference>
<sequence length="182" mass="20534">MDGPVNIQFADNESLRGYGIWLAQKWKNTQARHQEAQQDINFSMHSQSCSAGQKAVEEALRLRKARDTLCDSIKDLQRVLTSCNSEPYEIAEADLELPELRDRLAGVRKSLSAREHALGVEGKKRYNHLASTLEQKLHNHTKSSVKHRDPTIQSLPQQFNQLQVRMAAVVKGRRAPSNAVVP</sequence>
<proteinExistence type="predicted"/>
<evidence type="ECO:0000313" key="1">
    <source>
        <dbReference type="EMBL" id="KAF9059843.1"/>
    </source>
</evidence>
<evidence type="ECO:0000313" key="2">
    <source>
        <dbReference type="Proteomes" id="UP000772434"/>
    </source>
</evidence>